<evidence type="ECO:0000256" key="8">
    <source>
        <dbReference type="ARBA" id="ARBA00022989"/>
    </source>
</evidence>
<dbReference type="InterPro" id="IPR024230">
    <property type="entry name" value="GspL_cyto_dom"/>
</dbReference>
<feature type="domain" description="GspL periplasmic" evidence="12">
    <location>
        <begin position="263"/>
        <end position="402"/>
    </location>
</feature>
<evidence type="ECO:0000256" key="3">
    <source>
        <dbReference type="ARBA" id="ARBA00022448"/>
    </source>
</evidence>
<dbReference type="InterPro" id="IPR043129">
    <property type="entry name" value="ATPase_NBD"/>
</dbReference>
<evidence type="ECO:0000256" key="7">
    <source>
        <dbReference type="ARBA" id="ARBA00022927"/>
    </source>
</evidence>
<evidence type="ECO:0000256" key="9">
    <source>
        <dbReference type="ARBA" id="ARBA00023136"/>
    </source>
</evidence>
<gene>
    <name evidence="13" type="ORF">C4F51_17650</name>
</gene>
<keyword evidence="6" id="KW-0812">Transmembrane</keyword>
<evidence type="ECO:0000256" key="6">
    <source>
        <dbReference type="ARBA" id="ARBA00022692"/>
    </source>
</evidence>
<dbReference type="Proteomes" id="UP000652567">
    <property type="component" value="Unassembled WGS sequence"/>
</dbReference>
<evidence type="ECO:0000256" key="2">
    <source>
        <dbReference type="ARBA" id="ARBA00005318"/>
    </source>
</evidence>
<dbReference type="GO" id="GO:0015628">
    <property type="term" value="P:protein secretion by the type II secretion system"/>
    <property type="evidence" value="ECO:0007669"/>
    <property type="project" value="InterPro"/>
</dbReference>
<feature type="domain" description="GspL cytoplasmic actin-ATPase-like" evidence="11">
    <location>
        <begin position="41"/>
        <end position="256"/>
    </location>
</feature>
<keyword evidence="8" id="KW-1133">Transmembrane helix</keyword>
<evidence type="ECO:0000256" key="10">
    <source>
        <dbReference type="PIRNR" id="PIRNR015761"/>
    </source>
</evidence>
<dbReference type="GO" id="GO:0015627">
    <property type="term" value="C:type II protein secretion system complex"/>
    <property type="evidence" value="ECO:0007669"/>
    <property type="project" value="InterPro"/>
</dbReference>
<dbReference type="CDD" id="cd24017">
    <property type="entry name" value="ASKHA_T2SSL_N"/>
    <property type="match status" value="1"/>
</dbReference>
<dbReference type="GO" id="GO:0005886">
    <property type="term" value="C:plasma membrane"/>
    <property type="evidence" value="ECO:0007669"/>
    <property type="project" value="UniProtKB-SubCell"/>
</dbReference>
<accession>A0A928V9J8</accession>
<evidence type="ECO:0000259" key="11">
    <source>
        <dbReference type="Pfam" id="PF05134"/>
    </source>
</evidence>
<evidence type="ECO:0000259" key="12">
    <source>
        <dbReference type="Pfam" id="PF12693"/>
    </source>
</evidence>
<evidence type="ECO:0000256" key="4">
    <source>
        <dbReference type="ARBA" id="ARBA00022475"/>
    </source>
</evidence>
<organism evidence="13 14">
    <name type="scientific">Cellvibrio polysaccharolyticus</name>
    <dbReference type="NCBI Taxonomy" id="2082724"/>
    <lineage>
        <taxon>Bacteria</taxon>
        <taxon>Pseudomonadati</taxon>
        <taxon>Pseudomonadota</taxon>
        <taxon>Gammaproteobacteria</taxon>
        <taxon>Cellvibrionales</taxon>
        <taxon>Cellvibrionaceae</taxon>
        <taxon>Cellvibrio</taxon>
    </lineage>
</organism>
<dbReference type="Gene3D" id="3.30.1360.100">
    <property type="entry name" value="General secretion pathway protein M, EpsM"/>
    <property type="match status" value="1"/>
</dbReference>
<evidence type="ECO:0000256" key="1">
    <source>
        <dbReference type="ARBA" id="ARBA00004377"/>
    </source>
</evidence>
<sequence>MSEQLVISVDQSGDTFRWCWLTAGREPDLSTAAAGDLAALAESLPATPVQAWLIVPGNRVVTRELEYLDKEKKHLRTLLPFQMEETLIGDVDNFHFALGPLNQGKVCVAWLEKAWLEAVYSALSEINIEVTRCWSAPLTLPLTVTPVTDTETPVDDHWTIQLDTQGIHTRYASGMGFSIEPAWFGQALQLLLTDQKRVDNLPLLHLRAHTKEDLQALREQIPASLLHRIADETVVSAWRRDYSDKSINLGQGEFSQRLPIERWWRNWRYIAAFAAACLTVHVGILLYQLQDYRQENIAIRKAMEEEYRRVVPEGTYVDAERQLTGLVRQQQPSGQGGSAVSLLAKIFPSFDDNSSITIRSVQYLGDSGDVNMQLQATDFAAIEKLRNDTEQQGLQVELLSSSVQGNVHSARLKFTPPSR</sequence>
<evidence type="ECO:0000256" key="5">
    <source>
        <dbReference type="ARBA" id="ARBA00022519"/>
    </source>
</evidence>
<dbReference type="SUPFAM" id="SSF53067">
    <property type="entry name" value="Actin-like ATPase domain"/>
    <property type="match status" value="1"/>
</dbReference>
<dbReference type="Pfam" id="PF12693">
    <property type="entry name" value="GspL_C"/>
    <property type="match status" value="1"/>
</dbReference>
<evidence type="ECO:0000313" key="14">
    <source>
        <dbReference type="Proteomes" id="UP000652567"/>
    </source>
</evidence>
<dbReference type="EMBL" id="PRDL01000001">
    <property type="protein sequence ID" value="MBE8719004.1"/>
    <property type="molecule type" value="Genomic_DNA"/>
</dbReference>
<dbReference type="AlphaFoldDB" id="A0A928V9J8"/>
<comment type="caution">
    <text evidence="13">The sequence shown here is derived from an EMBL/GenBank/DDBJ whole genome shotgun (WGS) entry which is preliminary data.</text>
</comment>
<evidence type="ECO:0000313" key="13">
    <source>
        <dbReference type="EMBL" id="MBE8719004.1"/>
    </source>
</evidence>
<keyword evidence="4" id="KW-1003">Cell membrane</keyword>
<keyword evidence="9" id="KW-0472">Membrane</keyword>
<keyword evidence="5" id="KW-0997">Cell inner membrane</keyword>
<keyword evidence="7 10" id="KW-0653">Protein transport</keyword>
<keyword evidence="3 10" id="KW-0813">Transport</keyword>
<comment type="similarity">
    <text evidence="2 10">Belongs to the GSP L family.</text>
</comment>
<proteinExistence type="inferred from homology"/>
<comment type="function">
    <text evidence="10">Inner membrane component of the type II secretion system required for the energy-dependent secretion of extracellular factors such as proteases and toxins from the periplasm.</text>
</comment>
<dbReference type="InterPro" id="IPR007812">
    <property type="entry name" value="T2SS_protein-GspL"/>
</dbReference>
<dbReference type="InterPro" id="IPR025691">
    <property type="entry name" value="GspL_pp_dom"/>
</dbReference>
<name>A0A928V9J8_9GAMM</name>
<dbReference type="RefSeq" id="WP_193912026.1">
    <property type="nucleotide sequence ID" value="NZ_PRDL01000001.1"/>
</dbReference>
<protein>
    <recommendedName>
        <fullName evidence="10">Type II secretion system protein L</fullName>
        <shortName evidence="10">T2SS protein L</shortName>
    </recommendedName>
</protein>
<dbReference type="GO" id="GO:0009276">
    <property type="term" value="C:Gram-negative-bacterium-type cell wall"/>
    <property type="evidence" value="ECO:0007669"/>
    <property type="project" value="InterPro"/>
</dbReference>
<dbReference type="PIRSF" id="PIRSF015761">
    <property type="entry name" value="Protein_L"/>
    <property type="match status" value="1"/>
</dbReference>
<dbReference type="Gene3D" id="3.30.420.380">
    <property type="match status" value="1"/>
</dbReference>
<reference evidence="13" key="1">
    <citation type="submission" date="2018-07" db="EMBL/GenBank/DDBJ databases">
        <title>Genome assembly of strain Ka43.</title>
        <authorList>
            <person name="Kukolya J."/>
            <person name="Nagy I."/>
            <person name="Horvath B."/>
            <person name="Toth A."/>
        </authorList>
    </citation>
    <scope>NUCLEOTIDE SEQUENCE</scope>
    <source>
        <strain evidence="13">KB43</strain>
    </source>
</reference>
<dbReference type="NCBIfam" id="TIGR01709">
    <property type="entry name" value="typeII_sec_gspL"/>
    <property type="match status" value="1"/>
</dbReference>
<comment type="subcellular location">
    <subcellularLocation>
        <location evidence="1">Cell inner membrane</location>
        <topology evidence="1">Single-pass membrane protein</topology>
    </subcellularLocation>
</comment>
<dbReference type="Pfam" id="PF05134">
    <property type="entry name" value="T2SSL"/>
    <property type="match status" value="1"/>
</dbReference>
<keyword evidence="14" id="KW-1185">Reference proteome</keyword>